<dbReference type="Gene3D" id="1.10.10.10">
    <property type="entry name" value="Winged helix-like DNA-binding domain superfamily/Winged helix DNA-binding domain"/>
    <property type="match status" value="1"/>
</dbReference>
<dbReference type="GO" id="GO:0003677">
    <property type="term" value="F:DNA binding"/>
    <property type="evidence" value="ECO:0007669"/>
    <property type="project" value="UniProtKB-KW"/>
</dbReference>
<evidence type="ECO:0000313" key="6">
    <source>
        <dbReference type="EMBL" id="RTR16388.1"/>
    </source>
</evidence>
<dbReference type="GO" id="GO:0003700">
    <property type="term" value="F:DNA-binding transcription factor activity"/>
    <property type="evidence" value="ECO:0007669"/>
    <property type="project" value="InterPro"/>
</dbReference>
<dbReference type="RefSeq" id="WP_126618948.1">
    <property type="nucleotide sequence ID" value="NZ_JBHUCY010000078.1"/>
</dbReference>
<feature type="domain" description="HTH rpiR-type" evidence="4">
    <location>
        <begin position="12"/>
        <end position="88"/>
    </location>
</feature>
<evidence type="ECO:0000256" key="3">
    <source>
        <dbReference type="ARBA" id="ARBA00023163"/>
    </source>
</evidence>
<dbReference type="GO" id="GO:1901135">
    <property type="term" value="P:carbohydrate derivative metabolic process"/>
    <property type="evidence" value="ECO:0007669"/>
    <property type="project" value="InterPro"/>
</dbReference>
<dbReference type="AlphaFoldDB" id="A0A3S0HUN1"/>
<sequence>MEPDTDAPTSFTALQAAIAQRQNSLSPRLRQIAEYALSNPNDMALETVAQIAERAGVQPSALIRFSKTLGFDGFTEMQRVFRTRLTDNMPNYKERIRALTDGGPALSDASRVLEHFIDAGINALEHLRQELTATDLDRALDLLEGAEHIYVMGQRRSFPVAAYLGYALGRLGRRTVLLDGLGGMLRQQVQAITDRDLLVAISFKPYSEDTVEICRMAADNGVPVLGITDGTLSPIMPLAGVTLAVEDAQVKGFRSLTATMCMAVSLIVGLGQRLDKDKAGR</sequence>
<proteinExistence type="predicted"/>
<dbReference type="InterPro" id="IPR001347">
    <property type="entry name" value="SIS_dom"/>
</dbReference>
<evidence type="ECO:0000256" key="1">
    <source>
        <dbReference type="ARBA" id="ARBA00023015"/>
    </source>
</evidence>
<dbReference type="InterPro" id="IPR047640">
    <property type="entry name" value="RpiR-like"/>
</dbReference>
<dbReference type="CDD" id="cd05013">
    <property type="entry name" value="SIS_RpiR"/>
    <property type="match status" value="1"/>
</dbReference>
<keyword evidence="1" id="KW-0805">Transcription regulation</keyword>
<keyword evidence="7" id="KW-1185">Reference proteome</keyword>
<gene>
    <name evidence="6" type="ORF">EJ903_20520</name>
</gene>
<keyword evidence="2" id="KW-0238">DNA-binding</keyword>
<accession>A0A3S0HUN1</accession>
<reference evidence="6 7" key="1">
    <citation type="submission" date="2018-12" db="EMBL/GenBank/DDBJ databases">
        <authorList>
            <person name="Yang Y."/>
        </authorList>
    </citation>
    <scope>NUCLEOTIDE SEQUENCE [LARGE SCALE GENOMIC DNA]</scope>
    <source>
        <strain evidence="6 7">L-25-5w-1</strain>
    </source>
</reference>
<protein>
    <submittedName>
        <fullName evidence="6">MurR/RpiR family transcriptional regulator</fullName>
    </submittedName>
</protein>
<dbReference type="EMBL" id="RXMA01000025">
    <property type="protein sequence ID" value="RTR16388.1"/>
    <property type="molecule type" value="Genomic_DNA"/>
</dbReference>
<dbReference type="Gene3D" id="3.40.50.10490">
    <property type="entry name" value="Glucose-6-phosphate isomerase like protein, domain 1"/>
    <property type="match status" value="1"/>
</dbReference>
<dbReference type="PROSITE" id="PS51071">
    <property type="entry name" value="HTH_RPIR"/>
    <property type="match status" value="1"/>
</dbReference>
<keyword evidence="3" id="KW-0804">Transcription</keyword>
<dbReference type="PANTHER" id="PTHR30514">
    <property type="entry name" value="GLUCOKINASE"/>
    <property type="match status" value="1"/>
</dbReference>
<feature type="domain" description="SIS" evidence="5">
    <location>
        <begin position="139"/>
        <end position="276"/>
    </location>
</feature>
<comment type="caution">
    <text evidence="6">The sequence shown here is derived from an EMBL/GenBank/DDBJ whole genome shotgun (WGS) entry which is preliminary data.</text>
</comment>
<evidence type="ECO:0000259" key="5">
    <source>
        <dbReference type="PROSITE" id="PS51464"/>
    </source>
</evidence>
<evidence type="ECO:0000259" key="4">
    <source>
        <dbReference type="PROSITE" id="PS51071"/>
    </source>
</evidence>
<dbReference type="InterPro" id="IPR036388">
    <property type="entry name" value="WH-like_DNA-bd_sf"/>
</dbReference>
<dbReference type="PROSITE" id="PS51464">
    <property type="entry name" value="SIS"/>
    <property type="match status" value="1"/>
</dbReference>
<dbReference type="InterPro" id="IPR000281">
    <property type="entry name" value="HTH_RpiR"/>
</dbReference>
<dbReference type="SUPFAM" id="SSF46689">
    <property type="entry name" value="Homeodomain-like"/>
    <property type="match status" value="1"/>
</dbReference>
<dbReference type="GO" id="GO:0097367">
    <property type="term" value="F:carbohydrate derivative binding"/>
    <property type="evidence" value="ECO:0007669"/>
    <property type="project" value="InterPro"/>
</dbReference>
<evidence type="ECO:0000256" key="2">
    <source>
        <dbReference type="ARBA" id="ARBA00023125"/>
    </source>
</evidence>
<dbReference type="Pfam" id="PF01380">
    <property type="entry name" value="SIS"/>
    <property type="match status" value="1"/>
</dbReference>
<dbReference type="InterPro" id="IPR046348">
    <property type="entry name" value="SIS_dom_sf"/>
</dbReference>
<dbReference type="SUPFAM" id="SSF53697">
    <property type="entry name" value="SIS domain"/>
    <property type="match status" value="1"/>
</dbReference>
<dbReference type="PANTHER" id="PTHR30514:SF20">
    <property type="entry name" value="TRANSCRIPTIONAL REGULATOR"/>
    <property type="match status" value="1"/>
</dbReference>
<organism evidence="6 7">
    <name type="scientific">Azospirillum griseum</name>
    <dbReference type="NCBI Taxonomy" id="2496639"/>
    <lineage>
        <taxon>Bacteria</taxon>
        <taxon>Pseudomonadati</taxon>
        <taxon>Pseudomonadota</taxon>
        <taxon>Alphaproteobacteria</taxon>
        <taxon>Rhodospirillales</taxon>
        <taxon>Azospirillaceae</taxon>
        <taxon>Azospirillum</taxon>
    </lineage>
</organism>
<dbReference type="Pfam" id="PF01418">
    <property type="entry name" value="HTH_6"/>
    <property type="match status" value="1"/>
</dbReference>
<dbReference type="InterPro" id="IPR009057">
    <property type="entry name" value="Homeodomain-like_sf"/>
</dbReference>
<dbReference type="OrthoDB" id="9814005at2"/>
<dbReference type="Proteomes" id="UP000277007">
    <property type="component" value="Unassembled WGS sequence"/>
</dbReference>
<name>A0A3S0HUN1_9PROT</name>
<evidence type="ECO:0000313" key="7">
    <source>
        <dbReference type="Proteomes" id="UP000277007"/>
    </source>
</evidence>
<dbReference type="InterPro" id="IPR035472">
    <property type="entry name" value="RpiR-like_SIS"/>
</dbReference>